<feature type="non-terminal residue" evidence="1">
    <location>
        <position position="1"/>
    </location>
</feature>
<dbReference type="EMBL" id="CAJVQB010171331">
    <property type="protein sequence ID" value="CAG8857469.1"/>
    <property type="molecule type" value="Genomic_DNA"/>
</dbReference>
<name>A0ABN7XQE5_GIGMA</name>
<evidence type="ECO:0000313" key="1">
    <source>
        <dbReference type="EMBL" id="CAG8857469.1"/>
    </source>
</evidence>
<dbReference type="Proteomes" id="UP000789901">
    <property type="component" value="Unassembled WGS sequence"/>
</dbReference>
<evidence type="ECO:0000313" key="2">
    <source>
        <dbReference type="Proteomes" id="UP000789901"/>
    </source>
</evidence>
<protein>
    <submittedName>
        <fullName evidence="1">24930_t:CDS:1</fullName>
    </submittedName>
</protein>
<keyword evidence="2" id="KW-1185">Reference proteome</keyword>
<sequence length="105" mass="12004">KKSALATIFLKPNCNEMNIGQIIKDKNYSAYFKNIQIVTLLSIKNTLTTMINDDVELIGINLTEGEGFLYLTFFETNLKKELYIKKTIYGCQEPIKCIIFVNGLE</sequence>
<gene>
    <name evidence="1" type="ORF">GMARGA_LOCUS46288</name>
</gene>
<accession>A0ABN7XQE5</accession>
<organism evidence="1 2">
    <name type="scientific">Gigaspora margarita</name>
    <dbReference type="NCBI Taxonomy" id="4874"/>
    <lineage>
        <taxon>Eukaryota</taxon>
        <taxon>Fungi</taxon>
        <taxon>Fungi incertae sedis</taxon>
        <taxon>Mucoromycota</taxon>
        <taxon>Glomeromycotina</taxon>
        <taxon>Glomeromycetes</taxon>
        <taxon>Diversisporales</taxon>
        <taxon>Gigasporaceae</taxon>
        <taxon>Gigaspora</taxon>
    </lineage>
</organism>
<feature type="non-terminal residue" evidence="1">
    <location>
        <position position="105"/>
    </location>
</feature>
<comment type="caution">
    <text evidence="1">The sequence shown here is derived from an EMBL/GenBank/DDBJ whole genome shotgun (WGS) entry which is preliminary data.</text>
</comment>
<proteinExistence type="predicted"/>
<reference evidence="1 2" key="1">
    <citation type="submission" date="2021-06" db="EMBL/GenBank/DDBJ databases">
        <authorList>
            <person name="Kallberg Y."/>
            <person name="Tangrot J."/>
            <person name="Rosling A."/>
        </authorList>
    </citation>
    <scope>NUCLEOTIDE SEQUENCE [LARGE SCALE GENOMIC DNA]</scope>
    <source>
        <strain evidence="1 2">120-4 pot B 10/14</strain>
    </source>
</reference>